<dbReference type="FunCoup" id="Q7NHT5">
    <property type="interactions" value="17"/>
</dbReference>
<dbReference type="Proteomes" id="UP000000557">
    <property type="component" value="Chromosome"/>
</dbReference>
<dbReference type="KEGG" id="gvi:glr2450"/>
<dbReference type="HOGENOM" id="CLU_007383_6_0_3"/>
<dbReference type="AlphaFoldDB" id="Q7NHT5"/>
<name>Q7NHT5_GLOVI</name>
<proteinExistence type="predicted"/>
<keyword evidence="3" id="KW-1185">Reference proteome</keyword>
<dbReference type="EMBL" id="BA000045">
    <property type="protein sequence ID" value="BAC90391.1"/>
    <property type="molecule type" value="Genomic_DNA"/>
</dbReference>
<dbReference type="InParanoid" id="Q7NHT5"/>
<dbReference type="InterPro" id="IPR036291">
    <property type="entry name" value="NAD(P)-bd_dom_sf"/>
</dbReference>
<dbReference type="InterPro" id="IPR001509">
    <property type="entry name" value="Epimerase_deHydtase"/>
</dbReference>
<evidence type="ECO:0000259" key="1">
    <source>
        <dbReference type="Pfam" id="PF01370"/>
    </source>
</evidence>
<dbReference type="PANTHER" id="PTHR48079">
    <property type="entry name" value="PROTEIN YEEZ"/>
    <property type="match status" value="1"/>
</dbReference>
<dbReference type="eggNOG" id="COG0451">
    <property type="taxonomic scope" value="Bacteria"/>
</dbReference>
<dbReference type="PhylomeDB" id="Q7NHT5"/>
<organism evidence="2 3">
    <name type="scientific">Gloeobacter violaceus (strain ATCC 29082 / PCC 7421)</name>
    <dbReference type="NCBI Taxonomy" id="251221"/>
    <lineage>
        <taxon>Bacteria</taxon>
        <taxon>Bacillati</taxon>
        <taxon>Cyanobacteriota</taxon>
        <taxon>Cyanophyceae</taxon>
        <taxon>Gloeobacterales</taxon>
        <taxon>Gloeobacteraceae</taxon>
        <taxon>Gloeobacter</taxon>
    </lineage>
</organism>
<evidence type="ECO:0000313" key="2">
    <source>
        <dbReference type="EMBL" id="BAC90391.1"/>
    </source>
</evidence>
<protein>
    <submittedName>
        <fullName evidence="2">Glr2450 protein</fullName>
    </submittedName>
</protein>
<gene>
    <name evidence="2" type="ordered locus">glr2450</name>
</gene>
<accession>Q7NHT5</accession>
<sequence>MVLCDRRHLSGYGGCMRSLITGASGFIGKRLALRLLGEGRGVIYLGRRPVAELDRQGAKFVQGDIADKAAVDRAMTGVQRVFHLAAWFEFGIDDPEKMERINVGGTRNVLVSALEHGMERVVYSSTTGIYHPTQGVVDERSPVSAAPVTHYTRTKVAAHAAAVELYSRGCPVVVALPGYVYGPDSDGPFGGSLRQLLAGQIPALVGAEQRSSYVHVDDVVEGLLLAEQHGTLGETYILAGEVMSFREWYRLVAEVSGTPVPSLELPPWLLYPVAAVSEWLGKLGGRPSIVSREVLDYLQGDMTASGARAAKELGWQSRPLRPAIAETIRWYQEHPAG</sequence>
<reference evidence="2 3" key="1">
    <citation type="journal article" date="2003" name="DNA Res.">
        <title>Complete genome structure of Gloeobacter violaceus PCC 7421, a cyanobacterium that lacks thylakoids.</title>
        <authorList>
            <person name="Nakamura Y."/>
            <person name="Kaneko T."/>
            <person name="Sato S."/>
            <person name="Mimuro M."/>
            <person name="Miyashita H."/>
            <person name="Tsuchiya T."/>
            <person name="Sasamoto S."/>
            <person name="Watanabe A."/>
            <person name="Kawashima K."/>
            <person name="Kishida Y."/>
            <person name="Kiyokawa C."/>
            <person name="Kohara M."/>
            <person name="Matsumoto M."/>
            <person name="Matsuno A."/>
            <person name="Nakazaki N."/>
            <person name="Shimpo S."/>
            <person name="Takeuchi C."/>
            <person name="Yamada M."/>
            <person name="Tabata S."/>
        </authorList>
    </citation>
    <scope>NUCLEOTIDE SEQUENCE [LARGE SCALE GENOMIC DNA]</scope>
    <source>
        <strain evidence="3">ATCC 29082 / PCC 7421</strain>
    </source>
</reference>
<reference evidence="2 3" key="2">
    <citation type="journal article" date="2003" name="DNA Res.">
        <title>Complete genome structure of Gloeobacter violaceus PCC 7421, a cyanobacterium that lacks thylakoids (supplement).</title>
        <authorList>
            <person name="Nakamura Y."/>
            <person name="Kaneko T."/>
            <person name="Sato S."/>
            <person name="Mimuro M."/>
            <person name="Miyashita H."/>
            <person name="Tsuchiya T."/>
            <person name="Sasamoto S."/>
            <person name="Watanabe A."/>
            <person name="Kawashima K."/>
            <person name="Kishida Y."/>
            <person name="Kiyokawa C."/>
            <person name="Kohara M."/>
            <person name="Matsumoto M."/>
            <person name="Matsuno A."/>
            <person name="Nakazaki N."/>
            <person name="Shimpo S."/>
            <person name="Takeuchi C."/>
            <person name="Yamada M."/>
            <person name="Tabata S."/>
        </authorList>
    </citation>
    <scope>NUCLEOTIDE SEQUENCE [LARGE SCALE GENOMIC DNA]</scope>
    <source>
        <strain evidence="3">ATCC 29082 / PCC 7421</strain>
    </source>
</reference>
<dbReference type="PANTHER" id="PTHR48079:SF6">
    <property type="entry name" value="NAD(P)-BINDING DOMAIN-CONTAINING PROTEIN-RELATED"/>
    <property type="match status" value="1"/>
</dbReference>
<dbReference type="SUPFAM" id="SSF51735">
    <property type="entry name" value="NAD(P)-binding Rossmann-fold domains"/>
    <property type="match status" value="1"/>
</dbReference>
<dbReference type="EnsemblBacteria" id="BAC90391">
    <property type="protein sequence ID" value="BAC90391"/>
    <property type="gene ID" value="BAC90391"/>
</dbReference>
<evidence type="ECO:0000313" key="3">
    <source>
        <dbReference type="Proteomes" id="UP000000557"/>
    </source>
</evidence>
<dbReference type="InterPro" id="IPR051783">
    <property type="entry name" value="NAD(P)-dependent_oxidoreduct"/>
</dbReference>
<dbReference type="STRING" id="251221.gene:10759948"/>
<dbReference type="Pfam" id="PF01370">
    <property type="entry name" value="Epimerase"/>
    <property type="match status" value="1"/>
</dbReference>
<feature type="domain" description="NAD-dependent epimerase/dehydratase" evidence="1">
    <location>
        <begin position="19"/>
        <end position="237"/>
    </location>
</feature>
<dbReference type="OrthoDB" id="9807212at2"/>
<dbReference type="Gene3D" id="3.40.50.720">
    <property type="entry name" value="NAD(P)-binding Rossmann-like Domain"/>
    <property type="match status" value="1"/>
</dbReference>